<dbReference type="Proteomes" id="UP001603857">
    <property type="component" value="Unassembled WGS sequence"/>
</dbReference>
<dbReference type="InterPro" id="IPR037217">
    <property type="entry name" value="Trp/Indoleamine_2_3_dOase-like"/>
</dbReference>
<dbReference type="PANTHER" id="PTHR34795">
    <property type="entry name" value="NEMATODE RESISTANCE PROTEIN-LIKE HSPRO1"/>
    <property type="match status" value="1"/>
</dbReference>
<dbReference type="EMBL" id="JBGMDY010000011">
    <property type="protein sequence ID" value="KAL2317142.1"/>
    <property type="molecule type" value="Genomic_DNA"/>
</dbReference>
<dbReference type="InterPro" id="IPR038759">
    <property type="entry name" value="HSPRO1/HSPRO2"/>
</dbReference>
<dbReference type="InterPro" id="IPR009743">
    <property type="entry name" value="Hs1pro-1_C"/>
</dbReference>
<dbReference type="AlphaFoldDB" id="A0ABD1L0U4"/>
<sequence>MVDLDWQTKMVRSNVSSKSPKLCIPALQPPLGQNDITAAPSPLCTAYDNYLRLPQLRPLWASTQFPEWPNEAILKPSLHALELTFHFLATVLSDPRAYVNKRQWTRRLESLATAQIEIISILCEDEEQNPDARGKVPLSDLHSFSSGTHNRCYSEKSMLPRLATWHKSRDVARRILATVECQMTRCTYTLGLGEPNLAAKPILRYDAVCTPTEIHLLVQDDDDDAATAGNYESRTVRATHQISECWTRSARLILERVERRASASECHVVERIWDLLTEVVDLHVMMDPEDFLRMKRELGVGTVAFWFRSRELVEVAEACRDLRRKVPEILEVEVDPTGGPGMMEAAMRVYAEKRKGFEKVHVLQAMQAIEVAMKRFFYAYKQVLTLLIGSSHPHALSPIFLQPTYFPSLDAAKTFLSFYWDNNHNSLP</sequence>
<dbReference type="SUPFAM" id="SSF140959">
    <property type="entry name" value="Indolic compounds 2,3-dioxygenase-like"/>
    <property type="match status" value="1"/>
</dbReference>
<proteinExistence type="predicted"/>
<dbReference type="Pfam" id="PF07231">
    <property type="entry name" value="Hs1pro-1_N"/>
    <property type="match status" value="1"/>
</dbReference>
<evidence type="ECO:0008006" key="5">
    <source>
        <dbReference type="Google" id="ProtNLM"/>
    </source>
</evidence>
<evidence type="ECO:0000313" key="4">
    <source>
        <dbReference type="Proteomes" id="UP001603857"/>
    </source>
</evidence>
<feature type="domain" description="Hs1pro-1 C-terminal" evidence="1">
    <location>
        <begin position="183"/>
        <end position="422"/>
    </location>
</feature>
<name>A0ABD1L0U4_9FABA</name>
<dbReference type="Pfam" id="PF07014">
    <property type="entry name" value="Hs1pro-1_C"/>
    <property type="match status" value="1"/>
</dbReference>
<evidence type="ECO:0000259" key="1">
    <source>
        <dbReference type="Pfam" id="PF07014"/>
    </source>
</evidence>
<dbReference type="PANTHER" id="PTHR34795:SF2">
    <property type="entry name" value="NEMATODE RESISTANCE HSPRO2-LIKE PROTEIN"/>
    <property type="match status" value="1"/>
</dbReference>
<organism evidence="3 4">
    <name type="scientific">Flemingia macrophylla</name>
    <dbReference type="NCBI Taxonomy" id="520843"/>
    <lineage>
        <taxon>Eukaryota</taxon>
        <taxon>Viridiplantae</taxon>
        <taxon>Streptophyta</taxon>
        <taxon>Embryophyta</taxon>
        <taxon>Tracheophyta</taxon>
        <taxon>Spermatophyta</taxon>
        <taxon>Magnoliopsida</taxon>
        <taxon>eudicotyledons</taxon>
        <taxon>Gunneridae</taxon>
        <taxon>Pentapetalae</taxon>
        <taxon>rosids</taxon>
        <taxon>fabids</taxon>
        <taxon>Fabales</taxon>
        <taxon>Fabaceae</taxon>
        <taxon>Papilionoideae</taxon>
        <taxon>50 kb inversion clade</taxon>
        <taxon>NPAAA clade</taxon>
        <taxon>indigoferoid/millettioid clade</taxon>
        <taxon>Phaseoleae</taxon>
        <taxon>Flemingia</taxon>
    </lineage>
</organism>
<accession>A0ABD1L0U4</accession>
<protein>
    <recommendedName>
        <fullName evidence="5">Nematode resistance protein-like HSPRO2</fullName>
    </recommendedName>
</protein>
<gene>
    <name evidence="3" type="ORF">Fmac_031018</name>
</gene>
<evidence type="ECO:0000259" key="2">
    <source>
        <dbReference type="Pfam" id="PF07231"/>
    </source>
</evidence>
<reference evidence="3 4" key="1">
    <citation type="submission" date="2024-08" db="EMBL/GenBank/DDBJ databases">
        <title>Insights into the chromosomal genome structure of Flemingia macrophylla.</title>
        <authorList>
            <person name="Ding Y."/>
            <person name="Zhao Y."/>
            <person name="Bi W."/>
            <person name="Wu M."/>
            <person name="Zhao G."/>
            <person name="Gong Y."/>
            <person name="Li W."/>
            <person name="Zhang P."/>
        </authorList>
    </citation>
    <scope>NUCLEOTIDE SEQUENCE [LARGE SCALE GENOMIC DNA]</scope>
    <source>
        <strain evidence="3">DYQJB</strain>
        <tissue evidence="3">Leaf</tissue>
    </source>
</reference>
<dbReference type="InterPro" id="IPR009869">
    <property type="entry name" value="HSPRO1_N"/>
</dbReference>
<feature type="domain" description="Nematode resistance protein-like HSPRO1 N-terminal" evidence="2">
    <location>
        <begin position="1"/>
        <end position="180"/>
    </location>
</feature>
<comment type="caution">
    <text evidence="3">The sequence shown here is derived from an EMBL/GenBank/DDBJ whole genome shotgun (WGS) entry which is preliminary data.</text>
</comment>
<evidence type="ECO:0000313" key="3">
    <source>
        <dbReference type="EMBL" id="KAL2317142.1"/>
    </source>
</evidence>
<keyword evidence="4" id="KW-1185">Reference proteome</keyword>